<reference evidence="1 2" key="1">
    <citation type="submission" date="2020-04" db="EMBL/GenBank/DDBJ databases">
        <authorList>
            <person name="Alioto T."/>
            <person name="Alioto T."/>
            <person name="Gomez Garrido J."/>
        </authorList>
    </citation>
    <scope>NUCLEOTIDE SEQUENCE [LARGE SCALE GENOMIC DNA]</scope>
</reference>
<comment type="caution">
    <text evidence="1">The sequence shown here is derived from an EMBL/GenBank/DDBJ whole genome shotgun (WGS) entry which is preliminary data.</text>
</comment>
<evidence type="ECO:0000313" key="1">
    <source>
        <dbReference type="EMBL" id="CAB3365503.1"/>
    </source>
</evidence>
<accession>A0A8S1C8C6</accession>
<dbReference type="Proteomes" id="UP000494165">
    <property type="component" value="Unassembled WGS sequence"/>
</dbReference>
<evidence type="ECO:0000313" key="2">
    <source>
        <dbReference type="Proteomes" id="UP000494165"/>
    </source>
</evidence>
<sequence>MEDKTDKHVYEMTVEPAESTVGVEVSEVAIEGRPLVEFDPEKKYLFHAGRAVLQKFRDFTMKPDGPRVDDTYLEQNPFEKPIRRTQIPIYPEDIESMRPITPDEEPKFITSGRINEAMQNLPDREEIFEMLHDKCHEIKDWTQKRISASHEKCKKLFCEEERKDQNE</sequence>
<keyword evidence="2" id="KW-1185">Reference proteome</keyword>
<protein>
    <submittedName>
        <fullName evidence="1">Uncharacterized protein</fullName>
    </submittedName>
</protein>
<dbReference type="EMBL" id="CADEPI010000021">
    <property type="protein sequence ID" value="CAB3365503.1"/>
    <property type="molecule type" value="Genomic_DNA"/>
</dbReference>
<gene>
    <name evidence="1" type="ORF">CLODIP_2_CD05512</name>
</gene>
<organism evidence="1 2">
    <name type="scientific">Cloeon dipterum</name>
    <dbReference type="NCBI Taxonomy" id="197152"/>
    <lineage>
        <taxon>Eukaryota</taxon>
        <taxon>Metazoa</taxon>
        <taxon>Ecdysozoa</taxon>
        <taxon>Arthropoda</taxon>
        <taxon>Hexapoda</taxon>
        <taxon>Insecta</taxon>
        <taxon>Pterygota</taxon>
        <taxon>Palaeoptera</taxon>
        <taxon>Ephemeroptera</taxon>
        <taxon>Pisciforma</taxon>
        <taxon>Baetidae</taxon>
        <taxon>Cloeon</taxon>
    </lineage>
</organism>
<proteinExistence type="predicted"/>
<name>A0A8S1C8C6_9INSE</name>
<dbReference type="AlphaFoldDB" id="A0A8S1C8C6"/>